<dbReference type="OrthoDB" id="5868344at2"/>
<evidence type="ECO:0000256" key="6">
    <source>
        <dbReference type="SAM" id="Phobius"/>
    </source>
</evidence>
<dbReference type="Pfam" id="PF02361">
    <property type="entry name" value="CbiQ"/>
    <property type="match status" value="1"/>
</dbReference>
<dbReference type="InterPro" id="IPR003339">
    <property type="entry name" value="ABC/ECF_trnsptr_transmembrane"/>
</dbReference>
<keyword evidence="3 6" id="KW-0812">Transmembrane</keyword>
<name>A0A0A0EEW9_9RHOB</name>
<evidence type="ECO:0000256" key="5">
    <source>
        <dbReference type="ARBA" id="ARBA00023136"/>
    </source>
</evidence>
<evidence type="ECO:0000256" key="4">
    <source>
        <dbReference type="ARBA" id="ARBA00022989"/>
    </source>
</evidence>
<evidence type="ECO:0000313" key="7">
    <source>
        <dbReference type="EMBL" id="KGM48934.1"/>
    </source>
</evidence>
<comment type="subcellular location">
    <subcellularLocation>
        <location evidence="1">Membrane</location>
        <topology evidence="1">Multi-pass membrane protein</topology>
    </subcellularLocation>
</comment>
<gene>
    <name evidence="7" type="ORF">ATO9_09545</name>
</gene>
<dbReference type="EMBL" id="AQQX01000003">
    <property type="protein sequence ID" value="KGM48934.1"/>
    <property type="molecule type" value="Genomic_DNA"/>
</dbReference>
<dbReference type="STRING" id="1461694.ATO9_09545"/>
<evidence type="ECO:0000256" key="3">
    <source>
        <dbReference type="ARBA" id="ARBA00022692"/>
    </source>
</evidence>
<feature type="transmembrane region" description="Helical" evidence="6">
    <location>
        <begin position="17"/>
        <end position="33"/>
    </location>
</feature>
<dbReference type="AlphaFoldDB" id="A0A0A0EEW9"/>
<evidence type="ECO:0000313" key="8">
    <source>
        <dbReference type="Proteomes" id="UP000030004"/>
    </source>
</evidence>
<evidence type="ECO:0000256" key="2">
    <source>
        <dbReference type="ARBA" id="ARBA00008564"/>
    </source>
</evidence>
<sequence>MIGALSARPTPFHRIPAARKLLGLCVFCTILGVTDLPVLNWAAFGAVMLASLIPGRWFLSLIARDLKMPAVIAVFIIAFQWATGHLVLGLSVAGTLMACIAAAMVFSRTTSPAETLGVVDRGLARLRVPEVARRRLSLAVALTLRFIPALSARADHLAEAYRMRSPRRLSWRIVPPLALGALDEADQAAEAMRARAHTI</sequence>
<proteinExistence type="inferred from homology"/>
<dbReference type="GO" id="GO:0005886">
    <property type="term" value="C:plasma membrane"/>
    <property type="evidence" value="ECO:0007669"/>
    <property type="project" value="UniProtKB-ARBA"/>
</dbReference>
<feature type="transmembrane region" description="Helical" evidence="6">
    <location>
        <begin position="66"/>
        <end position="82"/>
    </location>
</feature>
<dbReference type="CDD" id="cd16914">
    <property type="entry name" value="EcfT"/>
    <property type="match status" value="1"/>
</dbReference>
<protein>
    <submittedName>
        <fullName evidence="7">Uncharacterized protein</fullName>
    </submittedName>
</protein>
<comment type="similarity">
    <text evidence="2">Belongs to the CbiQ family.</text>
</comment>
<keyword evidence="8" id="KW-1185">Reference proteome</keyword>
<accession>A0A0A0EEW9</accession>
<dbReference type="eggNOG" id="COG0619">
    <property type="taxonomic scope" value="Bacteria"/>
</dbReference>
<keyword evidence="5 6" id="KW-0472">Membrane</keyword>
<dbReference type="RefSeq" id="WP_043747749.1">
    <property type="nucleotide sequence ID" value="NZ_AQQX01000003.1"/>
</dbReference>
<dbReference type="Proteomes" id="UP000030004">
    <property type="component" value="Unassembled WGS sequence"/>
</dbReference>
<keyword evidence="4 6" id="KW-1133">Transmembrane helix</keyword>
<organism evidence="7 8">
    <name type="scientific">Pseudooceanicola atlanticus</name>
    <dbReference type="NCBI Taxonomy" id="1461694"/>
    <lineage>
        <taxon>Bacteria</taxon>
        <taxon>Pseudomonadati</taxon>
        <taxon>Pseudomonadota</taxon>
        <taxon>Alphaproteobacteria</taxon>
        <taxon>Rhodobacterales</taxon>
        <taxon>Paracoccaceae</taxon>
        <taxon>Pseudooceanicola</taxon>
    </lineage>
</organism>
<reference evidence="7 8" key="1">
    <citation type="journal article" date="2015" name="Antonie Van Leeuwenhoek">
        <title>Pseudooceanicola atlanticus gen. nov. sp. nov., isolated from surface seawater of the Atlantic Ocean and reclassification of Oceanicola batsensis, Oceanicola marinus, Oceanicola nitratireducens, Oceanicola nanhaiensis, Oceanicola antarcticus and Oceanicola flagellatus, as Pseudooceanicola batsensis comb. nov., Pseudooceanicola marinus comb. nov., Pseudooceanicola nitratireducens comb. nov., Pseudooceanicola nanhaiensis comb. nov., Pseudooceanicola antarcticus comb. nov., and Pseudooceanicola flagellatus comb. nov.</title>
        <authorList>
            <person name="Lai Q."/>
            <person name="Li G."/>
            <person name="Liu X."/>
            <person name="Du Y."/>
            <person name="Sun F."/>
            <person name="Shao Z."/>
        </authorList>
    </citation>
    <scope>NUCLEOTIDE SEQUENCE [LARGE SCALE GENOMIC DNA]</scope>
    <source>
        <strain evidence="7 8">22II-s11g</strain>
    </source>
</reference>
<evidence type="ECO:0000256" key="1">
    <source>
        <dbReference type="ARBA" id="ARBA00004141"/>
    </source>
</evidence>
<comment type="caution">
    <text evidence="7">The sequence shown here is derived from an EMBL/GenBank/DDBJ whole genome shotgun (WGS) entry which is preliminary data.</text>
</comment>